<dbReference type="KEGG" id="hap:HAPS_0634"/>
<organism evidence="1 2">
    <name type="scientific">Glaesserella parasuis serovar 5 (strain SH0165)</name>
    <name type="common">Haemophilus parasuis</name>
    <dbReference type="NCBI Taxonomy" id="557723"/>
    <lineage>
        <taxon>Bacteria</taxon>
        <taxon>Pseudomonadati</taxon>
        <taxon>Pseudomonadota</taxon>
        <taxon>Gammaproteobacteria</taxon>
        <taxon>Pasteurellales</taxon>
        <taxon>Pasteurellaceae</taxon>
        <taxon>Glaesserella</taxon>
    </lineage>
</organism>
<dbReference type="Proteomes" id="UP000006743">
    <property type="component" value="Chromosome"/>
</dbReference>
<keyword evidence="2" id="KW-1185">Reference proteome</keyword>
<dbReference type="AlphaFoldDB" id="B8F4N5"/>
<dbReference type="HOGENOM" id="CLU_2973123_0_0_6"/>
<dbReference type="EMBL" id="CP001321">
    <property type="protein sequence ID" value="ACL32287.1"/>
    <property type="molecule type" value="Genomic_DNA"/>
</dbReference>
<sequence length="58" mass="6871">MRLCYLIHCQCLTFPQVITPLELWLSHSLLIPSHLWQAVRFLSKLCRDEIMELAAFLE</sequence>
<evidence type="ECO:0000313" key="2">
    <source>
        <dbReference type="Proteomes" id="UP000006743"/>
    </source>
</evidence>
<reference evidence="1 2" key="1">
    <citation type="journal article" date="2009" name="J. Bacteriol.">
        <title>Complete genome sequence of Haemophilus parasuis SH0165.</title>
        <authorList>
            <person name="Yue M."/>
            <person name="Yang F."/>
            <person name="Yang J."/>
            <person name="Bei W."/>
            <person name="Cai X."/>
            <person name="Chen L."/>
            <person name="Dong J."/>
            <person name="Zhou R."/>
            <person name="Jin M."/>
            <person name="Jin Q."/>
            <person name="Chen H."/>
        </authorList>
    </citation>
    <scope>NUCLEOTIDE SEQUENCE [LARGE SCALE GENOMIC DNA]</scope>
    <source>
        <strain evidence="1 2">SH0165</strain>
    </source>
</reference>
<proteinExistence type="predicted"/>
<evidence type="ECO:0000313" key="1">
    <source>
        <dbReference type="EMBL" id="ACL32287.1"/>
    </source>
</evidence>
<gene>
    <name evidence="1" type="ordered locus">HAPS_0634</name>
</gene>
<name>B8F4N5_GLAP5</name>
<accession>B8F4N5</accession>
<protein>
    <submittedName>
        <fullName evidence="1">Uncharacterized protein</fullName>
    </submittedName>
</protein>